<keyword evidence="2" id="KW-1185">Reference proteome</keyword>
<dbReference type="RefSeq" id="WP_377316785.1">
    <property type="nucleotide sequence ID" value="NZ_JBHUIY010000022.1"/>
</dbReference>
<gene>
    <name evidence="1" type="ORF">ACFSNB_11885</name>
</gene>
<proteinExistence type="predicted"/>
<accession>A0ABW5CDQ0</accession>
<evidence type="ECO:0000313" key="2">
    <source>
        <dbReference type="Proteomes" id="UP001597296"/>
    </source>
</evidence>
<sequence length="579" mass="63219">MRPYPHFPLLPFHLLSPPDVIAERIGAAAVARIMAEPGPARLEQAMVAFLGDGDAAWVVRKEMHAVYEPRLRAVALHLDPPAAHGFVGAEPGPLGHPLDRRAVADLAAALPETTVWPRFRPTARLVQWGVLLGGLVAFLARLVVLTLRCRWRRRPPVHADVVASNFWTVPVWTALREAAEAQGKWRPDSLLFILDLPGAETFRSGPFATIEPDAFAAPLGPWLREVAVPAVVLAGRVLATASRAPGSAVTLETARRVLSLAWRSLPLLVQAYGLRCRWVLECADESSQPGLRAVVFRRCGARSVRWPYHQNESPGIGLSYFLFDLYLCGGAVQETTYRDQWSPRCRGLAVGQIRNDFRISGETKAAPVLRERIAAELAAGRKLVVFFGSNTTLGFERPVAEALAATLETFAGVPGWLVLVKPKASKSLERLYRVTPELEGRMAAENVITIRYDGSGEPCPAAWVIERMTVGVSVPGSVQSEALVSGRPLLTYWPVVHPTALRSRLMADGLLFSDRAALAAALERIRAGALPPIDLDWYRWALDPYADDHALDRVAATLFGDAPVSRPVPTDVSSQPAEI</sequence>
<name>A0ABW5CDQ0_9PROT</name>
<dbReference type="Proteomes" id="UP001597296">
    <property type="component" value="Unassembled WGS sequence"/>
</dbReference>
<comment type="caution">
    <text evidence="1">The sequence shown here is derived from an EMBL/GenBank/DDBJ whole genome shotgun (WGS) entry which is preliminary data.</text>
</comment>
<reference evidence="2" key="1">
    <citation type="journal article" date="2019" name="Int. J. Syst. Evol. Microbiol.">
        <title>The Global Catalogue of Microorganisms (GCM) 10K type strain sequencing project: providing services to taxonomists for standard genome sequencing and annotation.</title>
        <authorList>
            <consortium name="The Broad Institute Genomics Platform"/>
            <consortium name="The Broad Institute Genome Sequencing Center for Infectious Disease"/>
            <person name="Wu L."/>
            <person name="Ma J."/>
        </authorList>
    </citation>
    <scope>NUCLEOTIDE SEQUENCE [LARGE SCALE GENOMIC DNA]</scope>
    <source>
        <strain evidence="2">KCTC 15012</strain>
    </source>
</reference>
<dbReference type="EMBL" id="JBHUIY010000022">
    <property type="protein sequence ID" value="MFD2234507.1"/>
    <property type="molecule type" value="Genomic_DNA"/>
</dbReference>
<evidence type="ECO:0000313" key="1">
    <source>
        <dbReference type="EMBL" id="MFD2234507.1"/>
    </source>
</evidence>
<protein>
    <submittedName>
        <fullName evidence="1">Uncharacterized protein</fullName>
    </submittedName>
</protein>
<organism evidence="1 2">
    <name type="scientific">Phaeospirillum tilakii</name>
    <dbReference type="NCBI Taxonomy" id="741673"/>
    <lineage>
        <taxon>Bacteria</taxon>
        <taxon>Pseudomonadati</taxon>
        <taxon>Pseudomonadota</taxon>
        <taxon>Alphaproteobacteria</taxon>
        <taxon>Rhodospirillales</taxon>
        <taxon>Rhodospirillaceae</taxon>
        <taxon>Phaeospirillum</taxon>
    </lineage>
</organism>